<dbReference type="InParanoid" id="E1Z757"/>
<dbReference type="EMBL" id="GL433838">
    <property type="protein sequence ID" value="EFN58367.1"/>
    <property type="molecule type" value="Genomic_DNA"/>
</dbReference>
<keyword evidence="2" id="KW-1185">Reference proteome</keyword>
<organism evidence="2">
    <name type="scientific">Chlorella variabilis</name>
    <name type="common">Green alga</name>
    <dbReference type="NCBI Taxonomy" id="554065"/>
    <lineage>
        <taxon>Eukaryota</taxon>
        <taxon>Viridiplantae</taxon>
        <taxon>Chlorophyta</taxon>
        <taxon>core chlorophytes</taxon>
        <taxon>Trebouxiophyceae</taxon>
        <taxon>Chlorellales</taxon>
        <taxon>Chlorellaceae</taxon>
        <taxon>Chlorella clade</taxon>
        <taxon>Chlorella</taxon>
    </lineage>
</organism>
<proteinExistence type="predicted"/>
<dbReference type="KEGG" id="cvr:CHLNCDRAFT_142447"/>
<dbReference type="RefSeq" id="XP_005850469.1">
    <property type="nucleotide sequence ID" value="XM_005850407.1"/>
</dbReference>
<evidence type="ECO:0000313" key="2">
    <source>
        <dbReference type="Proteomes" id="UP000008141"/>
    </source>
</evidence>
<accession>E1Z757</accession>
<protein>
    <submittedName>
        <fullName evidence="1">Expressed protein</fullName>
    </submittedName>
</protein>
<sequence>MESTADDVRELLDSLQLEKVVRVEALLLVCPLMPVAGREAELLPGTCASTLRLFHGVREHPGRSWASLHLLRLIQKVPHGNLLLHIAGFAEVDKQAMLELPEAAAIEKEAVREGLVQGVAGALCDMQVYYRDPPTIDLASIGCKTVIWHQEGHLSLPFRHNRSILGSIIVNNKASGM</sequence>
<reference evidence="1 2" key="1">
    <citation type="journal article" date="2010" name="Plant Cell">
        <title>The Chlorella variabilis NC64A genome reveals adaptation to photosymbiosis, coevolution with viruses, and cryptic sex.</title>
        <authorList>
            <person name="Blanc G."/>
            <person name="Duncan G."/>
            <person name="Agarkova I."/>
            <person name="Borodovsky M."/>
            <person name="Gurnon J."/>
            <person name="Kuo A."/>
            <person name="Lindquist E."/>
            <person name="Lucas S."/>
            <person name="Pangilinan J."/>
            <person name="Polle J."/>
            <person name="Salamov A."/>
            <person name="Terry A."/>
            <person name="Yamada T."/>
            <person name="Dunigan D.D."/>
            <person name="Grigoriev I.V."/>
            <person name="Claverie J.M."/>
            <person name="Van Etten J.L."/>
        </authorList>
    </citation>
    <scope>NUCLEOTIDE SEQUENCE [LARGE SCALE GENOMIC DNA]</scope>
    <source>
        <strain evidence="1 2">NC64A</strain>
    </source>
</reference>
<dbReference type="GeneID" id="17357518"/>
<dbReference type="OrthoDB" id="294702at2759"/>
<evidence type="ECO:0000313" key="1">
    <source>
        <dbReference type="EMBL" id="EFN58367.1"/>
    </source>
</evidence>
<dbReference type="Proteomes" id="UP000008141">
    <property type="component" value="Unassembled WGS sequence"/>
</dbReference>
<dbReference type="AlphaFoldDB" id="E1Z757"/>
<name>E1Z757_CHLVA</name>
<gene>
    <name evidence="1" type="ORF">CHLNCDRAFT_142447</name>
</gene>